<sequence>MCVTRVDVLVWAWVCVILVMPYSVMGVSELYTPSQHARQTRQVKEAPTVPIIIDPMEKECNTCEIRMSDGSVMGVSELYTPSQHARQFGQVKDPLTVHGIIERSIVIDPPKKKCGRCKTRMSDGKCKQIVGCDDGPFIPFF</sequence>
<proteinExistence type="predicted"/>
<dbReference type="AlphaFoldDB" id="A0AAE1K4D5"/>
<reference evidence="1" key="1">
    <citation type="submission" date="2023-10" db="EMBL/GenBank/DDBJ databases">
        <title>Genome assemblies of two species of porcelain crab, Petrolisthes cinctipes and Petrolisthes manimaculis (Anomura: Porcellanidae).</title>
        <authorList>
            <person name="Angst P."/>
        </authorList>
    </citation>
    <scope>NUCLEOTIDE SEQUENCE</scope>
    <source>
        <strain evidence="1">PB745_01</strain>
        <tissue evidence="1">Gill</tissue>
    </source>
</reference>
<evidence type="ECO:0000313" key="1">
    <source>
        <dbReference type="EMBL" id="KAK3863917.1"/>
    </source>
</evidence>
<evidence type="ECO:0000313" key="2">
    <source>
        <dbReference type="Proteomes" id="UP001286313"/>
    </source>
</evidence>
<name>A0AAE1K4D5_PETCI</name>
<accession>A0AAE1K4D5</accession>
<organism evidence="1 2">
    <name type="scientific">Petrolisthes cinctipes</name>
    <name type="common">Flat porcelain crab</name>
    <dbReference type="NCBI Taxonomy" id="88211"/>
    <lineage>
        <taxon>Eukaryota</taxon>
        <taxon>Metazoa</taxon>
        <taxon>Ecdysozoa</taxon>
        <taxon>Arthropoda</taxon>
        <taxon>Crustacea</taxon>
        <taxon>Multicrustacea</taxon>
        <taxon>Malacostraca</taxon>
        <taxon>Eumalacostraca</taxon>
        <taxon>Eucarida</taxon>
        <taxon>Decapoda</taxon>
        <taxon>Pleocyemata</taxon>
        <taxon>Anomura</taxon>
        <taxon>Galatheoidea</taxon>
        <taxon>Porcellanidae</taxon>
        <taxon>Petrolisthes</taxon>
    </lineage>
</organism>
<comment type="caution">
    <text evidence="1">The sequence shown here is derived from an EMBL/GenBank/DDBJ whole genome shotgun (WGS) entry which is preliminary data.</text>
</comment>
<gene>
    <name evidence="1" type="ORF">Pcinc_030352</name>
</gene>
<dbReference type="EMBL" id="JAWQEG010003905">
    <property type="protein sequence ID" value="KAK3863917.1"/>
    <property type="molecule type" value="Genomic_DNA"/>
</dbReference>
<dbReference type="Proteomes" id="UP001286313">
    <property type="component" value="Unassembled WGS sequence"/>
</dbReference>
<keyword evidence="2" id="KW-1185">Reference proteome</keyword>
<protein>
    <submittedName>
        <fullName evidence="1">Uncharacterized protein</fullName>
    </submittedName>
</protein>